<dbReference type="InterPro" id="IPR051383">
    <property type="entry name" value="COX19"/>
</dbReference>
<gene>
    <name evidence="6" type="ORF">DdX_09101</name>
</gene>
<feature type="region of interest" description="Disordered" evidence="5">
    <location>
        <begin position="1"/>
        <end position="23"/>
    </location>
</feature>
<dbReference type="PANTHER" id="PTHR21107:SF2">
    <property type="entry name" value="CYTOCHROME C OXIDASE ASSEMBLY PROTEIN COX19"/>
    <property type="match status" value="1"/>
</dbReference>
<dbReference type="PANTHER" id="PTHR21107">
    <property type="entry name" value="CYTOCHROME C OXIDASE ASSEMBLY PROTEIN COX19"/>
    <property type="match status" value="1"/>
</dbReference>
<evidence type="ECO:0000256" key="2">
    <source>
        <dbReference type="ARBA" id="ARBA00022490"/>
    </source>
</evidence>
<dbReference type="Proteomes" id="UP001201812">
    <property type="component" value="Unassembled WGS sequence"/>
</dbReference>
<sequence>MANPGGSTHGRFAPPTPPLKGSFPLDHQQECHLEMINYMYCLKKTGYYNSDCRDPAKEYFRCRMERGLMDKSEWSKLGYEPDEPKEIKTESKSVEDSPATRVHAQ</sequence>
<proteinExistence type="inferred from homology"/>
<evidence type="ECO:0000256" key="1">
    <source>
        <dbReference type="ARBA" id="ARBA00004496"/>
    </source>
</evidence>
<comment type="caution">
    <text evidence="6">The sequence shown here is derived from an EMBL/GenBank/DDBJ whole genome shotgun (WGS) entry which is preliminary data.</text>
</comment>
<dbReference type="EMBL" id="JAKKPZ010000015">
    <property type="protein sequence ID" value="KAI1713582.1"/>
    <property type="molecule type" value="Genomic_DNA"/>
</dbReference>
<dbReference type="GO" id="GO:0033617">
    <property type="term" value="P:mitochondrial respiratory chain complex IV assembly"/>
    <property type="evidence" value="ECO:0007669"/>
    <property type="project" value="TreeGrafter"/>
</dbReference>
<dbReference type="PROSITE" id="PS51808">
    <property type="entry name" value="CHCH"/>
    <property type="match status" value="1"/>
</dbReference>
<evidence type="ECO:0000256" key="4">
    <source>
        <dbReference type="ARBA" id="ARBA00038223"/>
    </source>
</evidence>
<dbReference type="GO" id="GO:0005758">
    <property type="term" value="C:mitochondrial intermembrane space"/>
    <property type="evidence" value="ECO:0007669"/>
    <property type="project" value="TreeGrafter"/>
</dbReference>
<dbReference type="AlphaFoldDB" id="A0AAD4R0J6"/>
<organism evidence="6 7">
    <name type="scientific">Ditylenchus destructor</name>
    <dbReference type="NCBI Taxonomy" id="166010"/>
    <lineage>
        <taxon>Eukaryota</taxon>
        <taxon>Metazoa</taxon>
        <taxon>Ecdysozoa</taxon>
        <taxon>Nematoda</taxon>
        <taxon>Chromadorea</taxon>
        <taxon>Rhabditida</taxon>
        <taxon>Tylenchina</taxon>
        <taxon>Tylenchomorpha</taxon>
        <taxon>Sphaerularioidea</taxon>
        <taxon>Anguinidae</taxon>
        <taxon>Anguininae</taxon>
        <taxon>Ditylenchus</taxon>
    </lineage>
</organism>
<evidence type="ECO:0000313" key="6">
    <source>
        <dbReference type="EMBL" id="KAI1713582.1"/>
    </source>
</evidence>
<comment type="similarity">
    <text evidence="4">Belongs to the COX19 family.</text>
</comment>
<comment type="subcellular location">
    <subcellularLocation>
        <location evidence="1">Cytoplasm</location>
    </subcellularLocation>
</comment>
<feature type="compositionally biased region" description="Basic and acidic residues" evidence="5">
    <location>
        <begin position="82"/>
        <end position="95"/>
    </location>
</feature>
<evidence type="ECO:0000256" key="3">
    <source>
        <dbReference type="ARBA" id="ARBA00023157"/>
    </source>
</evidence>
<evidence type="ECO:0000313" key="7">
    <source>
        <dbReference type="Proteomes" id="UP001201812"/>
    </source>
</evidence>
<reference evidence="6" key="1">
    <citation type="submission" date="2022-01" db="EMBL/GenBank/DDBJ databases">
        <title>Genome Sequence Resource for Two Populations of Ditylenchus destructor, the Migratory Endoparasitic Phytonematode.</title>
        <authorList>
            <person name="Zhang H."/>
            <person name="Lin R."/>
            <person name="Xie B."/>
        </authorList>
    </citation>
    <scope>NUCLEOTIDE SEQUENCE</scope>
    <source>
        <strain evidence="6">BazhouSP</strain>
    </source>
</reference>
<evidence type="ECO:0000256" key="5">
    <source>
        <dbReference type="SAM" id="MobiDB-lite"/>
    </source>
</evidence>
<keyword evidence="3" id="KW-1015">Disulfide bond</keyword>
<keyword evidence="2" id="KW-0963">Cytoplasm</keyword>
<protein>
    <submittedName>
        <fullName evidence="6">Cytochrome c oxidase assembly protein COX19</fullName>
    </submittedName>
</protein>
<keyword evidence="7" id="KW-1185">Reference proteome</keyword>
<feature type="region of interest" description="Disordered" evidence="5">
    <location>
        <begin position="73"/>
        <end position="105"/>
    </location>
</feature>
<name>A0AAD4R0J6_9BILA</name>
<accession>A0AAD4R0J6</accession>